<evidence type="ECO:0000313" key="1">
    <source>
        <dbReference type="EnsemblPlants" id="TuG1812G0500000487.01.T01.cds415318"/>
    </source>
</evidence>
<evidence type="ECO:0000313" key="3">
    <source>
        <dbReference type="Proteomes" id="UP000015106"/>
    </source>
</evidence>
<evidence type="ECO:0000313" key="2">
    <source>
        <dbReference type="EnsemblPlants" id="TuG1812S0002236000.01.T01.s_cds19765"/>
    </source>
</evidence>
<sequence length="154" mass="17456">MDIKCFLDNSDLTLDHETIVPQVRPLYFSSGLHEPPQAPGWPFTVEHLWLFGGEHHSRLPLNRLHKHQIVGRPHLGVLGQELEEDRDVTFARLVWASVGVVADAPFVAADGECRRTEVFASTEALVKAVASDLERNRGPRRLRLCCAPRRHPHY</sequence>
<name>A0A8R7UBF4_TRIUA</name>
<dbReference type="Proteomes" id="UP000015106">
    <property type="component" value="Chromosome 5"/>
</dbReference>
<dbReference type="EnsemblPlants" id="TuG1812S0002236000.01.T01">
    <property type="protein sequence ID" value="TuG1812S0002236000.01.T01.s_cds19765"/>
    <property type="gene ID" value="TuG1812S0002236000.01"/>
</dbReference>
<dbReference type="Gramene" id="TuG1812S0002236000.01.T01">
    <property type="protein sequence ID" value="TuG1812S0002236000.01.T01.s_cds19765"/>
    <property type="gene ID" value="TuG1812S0002236000.01"/>
</dbReference>
<organism evidence="1 3">
    <name type="scientific">Triticum urartu</name>
    <name type="common">Red wild einkorn</name>
    <name type="synonym">Crithodium urartu</name>
    <dbReference type="NCBI Taxonomy" id="4572"/>
    <lineage>
        <taxon>Eukaryota</taxon>
        <taxon>Viridiplantae</taxon>
        <taxon>Streptophyta</taxon>
        <taxon>Embryophyta</taxon>
        <taxon>Tracheophyta</taxon>
        <taxon>Spermatophyta</taxon>
        <taxon>Magnoliopsida</taxon>
        <taxon>Liliopsida</taxon>
        <taxon>Poales</taxon>
        <taxon>Poaceae</taxon>
        <taxon>BOP clade</taxon>
        <taxon>Pooideae</taxon>
        <taxon>Triticodae</taxon>
        <taxon>Triticeae</taxon>
        <taxon>Triticinae</taxon>
        <taxon>Triticum</taxon>
    </lineage>
</organism>
<reference evidence="3" key="1">
    <citation type="journal article" date="2013" name="Nature">
        <title>Draft genome of the wheat A-genome progenitor Triticum urartu.</title>
        <authorList>
            <person name="Ling H.Q."/>
            <person name="Zhao S."/>
            <person name="Liu D."/>
            <person name="Wang J."/>
            <person name="Sun H."/>
            <person name="Zhang C."/>
            <person name="Fan H."/>
            <person name="Li D."/>
            <person name="Dong L."/>
            <person name="Tao Y."/>
            <person name="Gao C."/>
            <person name="Wu H."/>
            <person name="Li Y."/>
            <person name="Cui Y."/>
            <person name="Guo X."/>
            <person name="Zheng S."/>
            <person name="Wang B."/>
            <person name="Yu K."/>
            <person name="Liang Q."/>
            <person name="Yang W."/>
            <person name="Lou X."/>
            <person name="Chen J."/>
            <person name="Feng M."/>
            <person name="Jian J."/>
            <person name="Zhang X."/>
            <person name="Luo G."/>
            <person name="Jiang Y."/>
            <person name="Liu J."/>
            <person name="Wang Z."/>
            <person name="Sha Y."/>
            <person name="Zhang B."/>
            <person name="Wu H."/>
            <person name="Tang D."/>
            <person name="Shen Q."/>
            <person name="Xue P."/>
            <person name="Zou S."/>
            <person name="Wang X."/>
            <person name="Liu X."/>
            <person name="Wang F."/>
            <person name="Yang Y."/>
            <person name="An X."/>
            <person name="Dong Z."/>
            <person name="Zhang K."/>
            <person name="Zhang X."/>
            <person name="Luo M.C."/>
            <person name="Dvorak J."/>
            <person name="Tong Y."/>
            <person name="Wang J."/>
            <person name="Yang H."/>
            <person name="Li Z."/>
            <person name="Wang D."/>
            <person name="Zhang A."/>
            <person name="Wang J."/>
        </authorList>
    </citation>
    <scope>NUCLEOTIDE SEQUENCE</scope>
    <source>
        <strain evidence="3">cv. G1812</strain>
    </source>
</reference>
<dbReference type="AlphaFoldDB" id="A0A8R7UBF4"/>
<dbReference type="Gramene" id="TuG1812G0500000487.01.T01">
    <property type="protein sequence ID" value="TuG1812G0500000487.01.T01.cds415318"/>
    <property type="gene ID" value="TuG1812G0500000487.01"/>
</dbReference>
<keyword evidence="3" id="KW-1185">Reference proteome</keyword>
<protein>
    <submittedName>
        <fullName evidence="1">Uncharacterized protein</fullName>
    </submittedName>
</protein>
<proteinExistence type="predicted"/>
<reference evidence="1" key="3">
    <citation type="submission" date="2022-06" db="UniProtKB">
        <authorList>
            <consortium name="EnsemblPlants"/>
        </authorList>
    </citation>
    <scope>IDENTIFICATION</scope>
</reference>
<dbReference type="EnsemblPlants" id="TuG1812G0500000487.01.T01">
    <property type="protein sequence ID" value="TuG1812G0500000487.01.T01.cds415318"/>
    <property type="gene ID" value="TuG1812G0500000487.01"/>
</dbReference>
<reference evidence="1" key="2">
    <citation type="submission" date="2018-03" db="EMBL/GenBank/DDBJ databases">
        <title>The Triticum urartu genome reveals the dynamic nature of wheat genome evolution.</title>
        <authorList>
            <person name="Ling H."/>
            <person name="Ma B."/>
            <person name="Shi X."/>
            <person name="Liu H."/>
            <person name="Dong L."/>
            <person name="Sun H."/>
            <person name="Cao Y."/>
            <person name="Gao Q."/>
            <person name="Zheng S."/>
            <person name="Li Y."/>
            <person name="Yu Y."/>
            <person name="Du H."/>
            <person name="Qi M."/>
            <person name="Li Y."/>
            <person name="Yu H."/>
            <person name="Cui Y."/>
            <person name="Wang N."/>
            <person name="Chen C."/>
            <person name="Wu H."/>
            <person name="Zhao Y."/>
            <person name="Zhang J."/>
            <person name="Li Y."/>
            <person name="Zhou W."/>
            <person name="Zhang B."/>
            <person name="Hu W."/>
            <person name="Eijk M."/>
            <person name="Tang J."/>
            <person name="Witsenboer H."/>
            <person name="Zhao S."/>
            <person name="Li Z."/>
            <person name="Zhang A."/>
            <person name="Wang D."/>
            <person name="Liang C."/>
        </authorList>
    </citation>
    <scope>NUCLEOTIDE SEQUENCE [LARGE SCALE GENOMIC DNA]</scope>
    <source>
        <strain evidence="1">cv. G1812</strain>
    </source>
</reference>
<accession>A0A8R7UBF4</accession>
<gene>
    <name evidence="1" type="primary">LOC125555581</name>
    <name evidence="2" type="synonym">LOC125529982</name>
</gene>